<feature type="domain" description="DUF6791" evidence="2">
    <location>
        <begin position="11"/>
        <end position="160"/>
    </location>
</feature>
<accession>A0ABY2A4N2</accession>
<dbReference type="GO" id="GO:0016779">
    <property type="term" value="F:nucleotidyltransferase activity"/>
    <property type="evidence" value="ECO:0007669"/>
    <property type="project" value="UniProtKB-KW"/>
</dbReference>
<dbReference type="RefSeq" id="WP_131463687.1">
    <property type="nucleotide sequence ID" value="NZ_SJJY01000005.1"/>
</dbReference>
<evidence type="ECO:0000259" key="2">
    <source>
        <dbReference type="Pfam" id="PF20590"/>
    </source>
</evidence>
<evidence type="ECO:0000313" key="4">
    <source>
        <dbReference type="Proteomes" id="UP000292385"/>
    </source>
</evidence>
<sequence>MSLPRLVRNSPDLTQLVNEGYSVRIHAGHLIIDDIPFVTAARTIIRGSLVCPLDTEGERTRAPSTHVMWFSHLPHTKDGVERSDLIHDRTRRDLADGIEVAGSSSQKVRGGDYPNFYEKVVAYAALVSGDAQAIDSTAVPATFKPVVSDETESVFKYLDTNSSRAGITALSEKLALQRVAIVGLGGTGSYLLDLLVKVQIRELHLYDGDTFSTHNSFRSPGAATVDELNAAPYKVAHHAARYEPLRWGICPHPTYVTTDNVSELLEMDFVFLSMDATEDKKVIIDTLTASDIPFIDTGIGVRQDSDGLAGLLRVTTSLPGHRDHLNDDQLISYRLGDAAEYETNIQVAELNALVASLAVIAFKKRYDFYSDTESELHSLYRIDSNEIINKYGEGSDE</sequence>
<evidence type="ECO:0000259" key="1">
    <source>
        <dbReference type="Pfam" id="PF00899"/>
    </source>
</evidence>
<feature type="domain" description="THIF-type NAD/FAD binding fold" evidence="1">
    <location>
        <begin position="171"/>
        <end position="299"/>
    </location>
</feature>
<dbReference type="InterPro" id="IPR046741">
    <property type="entry name" value="DUF6791"/>
</dbReference>
<keyword evidence="3" id="KW-0808">Transferase</keyword>
<gene>
    <name evidence="3" type="ORF">E0H58_23835</name>
</gene>
<dbReference type="NCBIfam" id="NF004804">
    <property type="entry name" value="PRK06153.1-3"/>
    <property type="match status" value="1"/>
</dbReference>
<dbReference type="CDD" id="cd01483">
    <property type="entry name" value="E1_enzyme_family"/>
    <property type="match status" value="1"/>
</dbReference>
<keyword evidence="4" id="KW-1185">Reference proteome</keyword>
<name>A0ABY2A4N2_9ACTN</name>
<dbReference type="InterPro" id="IPR000594">
    <property type="entry name" value="ThiF_NAD_FAD-bd"/>
</dbReference>
<evidence type="ECO:0000313" key="3">
    <source>
        <dbReference type="EMBL" id="TCC21916.1"/>
    </source>
</evidence>
<proteinExistence type="predicted"/>
<dbReference type="Pfam" id="PF00899">
    <property type="entry name" value="ThiF"/>
    <property type="match status" value="1"/>
</dbReference>
<dbReference type="EMBL" id="SJJY01000005">
    <property type="protein sequence ID" value="TCC21916.1"/>
    <property type="molecule type" value="Genomic_DNA"/>
</dbReference>
<comment type="caution">
    <text evidence="3">The sequence shown here is derived from an EMBL/GenBank/DDBJ whole genome shotgun (WGS) entry which is preliminary data.</text>
</comment>
<dbReference type="Gene3D" id="3.40.50.720">
    <property type="entry name" value="NAD(P)-binding Rossmann-like Domain"/>
    <property type="match status" value="1"/>
</dbReference>
<dbReference type="Pfam" id="PF20590">
    <property type="entry name" value="DUF6791"/>
    <property type="match status" value="1"/>
</dbReference>
<dbReference type="Proteomes" id="UP000292385">
    <property type="component" value="Unassembled WGS sequence"/>
</dbReference>
<dbReference type="InterPro" id="IPR035985">
    <property type="entry name" value="Ubiquitin-activating_enz"/>
</dbReference>
<dbReference type="SUPFAM" id="SSF69572">
    <property type="entry name" value="Activating enzymes of the ubiquitin-like proteins"/>
    <property type="match status" value="1"/>
</dbReference>
<reference evidence="3 4" key="1">
    <citation type="submission" date="2019-02" db="EMBL/GenBank/DDBJ databases">
        <title>Kribbella capetownensis sp. nov. and Kribbella speibonae sp. nov., isolated from soil.</title>
        <authorList>
            <person name="Curtis S.M."/>
            <person name="Norton I."/>
            <person name="Everest G.J."/>
            <person name="Meyers P.R."/>
        </authorList>
    </citation>
    <scope>NUCLEOTIDE SEQUENCE [LARGE SCALE GENOMIC DNA]</scope>
    <source>
        <strain evidence="3 4">SK5</strain>
    </source>
</reference>
<keyword evidence="3" id="KW-0548">Nucleotidyltransferase</keyword>
<dbReference type="NCBIfam" id="NF004805">
    <property type="entry name" value="PRK06153.1-4"/>
    <property type="match status" value="1"/>
</dbReference>
<protein>
    <submittedName>
        <fullName evidence="3">ThiF family adenylyltransferase</fullName>
    </submittedName>
</protein>
<organism evidence="3 4">
    <name type="scientific">Kribbella speibonae</name>
    <dbReference type="NCBI Taxonomy" id="1572660"/>
    <lineage>
        <taxon>Bacteria</taxon>
        <taxon>Bacillati</taxon>
        <taxon>Actinomycetota</taxon>
        <taxon>Actinomycetes</taxon>
        <taxon>Propionibacteriales</taxon>
        <taxon>Kribbellaceae</taxon>
        <taxon>Kribbella</taxon>
    </lineage>
</organism>